<evidence type="ECO:0000256" key="2">
    <source>
        <dbReference type="ARBA" id="ARBA00007362"/>
    </source>
</evidence>
<feature type="transmembrane region" description="Helical" evidence="3">
    <location>
        <begin position="64"/>
        <end position="83"/>
    </location>
</feature>
<dbReference type="InterPro" id="IPR000620">
    <property type="entry name" value="EamA_dom"/>
</dbReference>
<dbReference type="AlphaFoldDB" id="A0A4Y8Q7D4"/>
<evidence type="ECO:0000259" key="4">
    <source>
        <dbReference type="Pfam" id="PF00892"/>
    </source>
</evidence>
<feature type="transmembrane region" description="Helical" evidence="3">
    <location>
        <begin position="6"/>
        <end position="23"/>
    </location>
</feature>
<gene>
    <name evidence="5" type="ORF">B5M42_06900</name>
</gene>
<feature type="transmembrane region" description="Helical" evidence="3">
    <location>
        <begin position="95"/>
        <end position="113"/>
    </location>
</feature>
<feature type="transmembrane region" description="Helical" evidence="3">
    <location>
        <begin position="319"/>
        <end position="334"/>
    </location>
</feature>
<dbReference type="Gene3D" id="1.10.3730.20">
    <property type="match status" value="2"/>
</dbReference>
<dbReference type="Proteomes" id="UP000298246">
    <property type="component" value="Unassembled WGS sequence"/>
</dbReference>
<feature type="domain" description="EamA" evidence="4">
    <location>
        <begin position="2"/>
        <end position="136"/>
    </location>
</feature>
<evidence type="ECO:0000256" key="3">
    <source>
        <dbReference type="SAM" id="Phobius"/>
    </source>
</evidence>
<reference evidence="5 6" key="1">
    <citation type="submission" date="2017-03" db="EMBL/GenBank/DDBJ databases">
        <title>Isolation of Levoglucosan Utilizing Bacteria.</title>
        <authorList>
            <person name="Arya A.S."/>
        </authorList>
    </citation>
    <scope>NUCLEOTIDE SEQUENCE [LARGE SCALE GENOMIC DNA]</scope>
    <source>
        <strain evidence="5 6">MEC069</strain>
    </source>
</reference>
<dbReference type="RefSeq" id="WP_134751092.1">
    <property type="nucleotide sequence ID" value="NZ_MYFO02000006.1"/>
</dbReference>
<name>A0A4Y8Q7D4_9BACL</name>
<feature type="transmembrane region" description="Helical" evidence="3">
    <location>
        <begin position="290"/>
        <end position="312"/>
    </location>
</feature>
<keyword evidence="3" id="KW-0472">Membrane</keyword>
<comment type="subcellular location">
    <subcellularLocation>
        <location evidence="1">Endomembrane system</location>
        <topology evidence="1">Multi-pass membrane protein</topology>
    </subcellularLocation>
</comment>
<keyword evidence="3" id="KW-0812">Transmembrane</keyword>
<feature type="transmembrane region" description="Helical" evidence="3">
    <location>
        <begin position="35"/>
        <end position="58"/>
    </location>
</feature>
<protein>
    <recommendedName>
        <fullName evidence="4">EamA domain-containing protein</fullName>
    </recommendedName>
</protein>
<accession>A0A4Y8Q7D4</accession>
<evidence type="ECO:0000313" key="6">
    <source>
        <dbReference type="Proteomes" id="UP000298246"/>
    </source>
</evidence>
<dbReference type="InterPro" id="IPR037185">
    <property type="entry name" value="EmrE-like"/>
</dbReference>
<comment type="similarity">
    <text evidence="2">Belongs to the EamA transporter family.</text>
</comment>
<evidence type="ECO:0000313" key="5">
    <source>
        <dbReference type="EMBL" id="TFE89811.1"/>
    </source>
</evidence>
<organism evidence="5 6">
    <name type="scientific">Paenibacillus athensensis</name>
    <dbReference type="NCBI Taxonomy" id="1967502"/>
    <lineage>
        <taxon>Bacteria</taxon>
        <taxon>Bacillati</taxon>
        <taxon>Bacillota</taxon>
        <taxon>Bacilli</taxon>
        <taxon>Bacillales</taxon>
        <taxon>Paenibacillaceae</taxon>
        <taxon>Paenibacillus</taxon>
    </lineage>
</organism>
<keyword evidence="6" id="KW-1185">Reference proteome</keyword>
<dbReference type="SUPFAM" id="SSF103481">
    <property type="entry name" value="Multidrug resistance efflux transporter EmrE"/>
    <property type="match status" value="2"/>
</dbReference>
<feature type="transmembrane region" description="Helical" evidence="3">
    <location>
        <begin position="266"/>
        <end position="284"/>
    </location>
</feature>
<feature type="transmembrane region" description="Helical" evidence="3">
    <location>
        <begin position="149"/>
        <end position="166"/>
    </location>
</feature>
<dbReference type="GO" id="GO:0016020">
    <property type="term" value="C:membrane"/>
    <property type="evidence" value="ECO:0007669"/>
    <property type="project" value="InterPro"/>
</dbReference>
<dbReference type="EMBL" id="MYFO01000006">
    <property type="protein sequence ID" value="TFE89811.1"/>
    <property type="molecule type" value="Genomic_DNA"/>
</dbReference>
<sequence length="336" mass="35180">MWFLYAVSSAILFGLTGFFMKISQMRRGSTPHLLLGLYAAGSLGFALNSALEGSLLAALLDWRLWAAGAVIGAGSALGNVVFIKALDYGPASLTSPLMNLNILLIIVMSMVVYGEGLSAPELAGALLLVLSAALVAIRPKEPLSIRERIWFGLVALGGVLFFFRNGGLKVTAELGLANTPILFYSYALSVVWFAAALLPWRSGTRLTADSVNGQAAPAVLTPVAAAAPAALSPTTPAAIPAPPRHAAAPVTAEATRFNAARTGLRWGLLSGAFSYAGLQLYSVALQTGPATLVAPIFSTYGLVVVAGSVLVFKERLNRLQILALLLLFIGFILVKL</sequence>
<feature type="transmembrane region" description="Helical" evidence="3">
    <location>
        <begin position="181"/>
        <end position="200"/>
    </location>
</feature>
<comment type="caution">
    <text evidence="5">The sequence shown here is derived from an EMBL/GenBank/DDBJ whole genome shotgun (WGS) entry which is preliminary data.</text>
</comment>
<evidence type="ECO:0000256" key="1">
    <source>
        <dbReference type="ARBA" id="ARBA00004127"/>
    </source>
</evidence>
<dbReference type="OrthoDB" id="9806718at2"/>
<keyword evidence="3" id="KW-1133">Transmembrane helix</keyword>
<feature type="domain" description="EamA" evidence="4">
    <location>
        <begin position="262"/>
        <end position="334"/>
    </location>
</feature>
<dbReference type="Pfam" id="PF00892">
    <property type="entry name" value="EamA"/>
    <property type="match status" value="2"/>
</dbReference>
<feature type="transmembrane region" description="Helical" evidence="3">
    <location>
        <begin position="119"/>
        <end position="137"/>
    </location>
</feature>
<proteinExistence type="inferred from homology"/>